<keyword evidence="7" id="KW-1185">Reference proteome</keyword>
<evidence type="ECO:0000259" key="5">
    <source>
        <dbReference type="PROSITE" id="PS50977"/>
    </source>
</evidence>
<evidence type="ECO:0000313" key="6">
    <source>
        <dbReference type="EMBL" id="SCF18812.1"/>
    </source>
</evidence>
<evidence type="ECO:0000256" key="3">
    <source>
        <dbReference type="ARBA" id="ARBA00023163"/>
    </source>
</evidence>
<dbReference type="PRINTS" id="PR00455">
    <property type="entry name" value="HTHTETR"/>
</dbReference>
<sequence>MGHNVPSMAGDVPADLARLWRLPTSARRGRPAELDVERVVGAAVDLADHEGLDGVTLQKVAQTLGFTKMSLYRHVGSKEELVELMTDHATGSAPRLDADDWRDGVHRWAAAIRARYAEHPWLVEVPIAGPPRGPNAIGWMDAFLRVLHDTGLDPRTKGGVLVVVSGYVRNAILQGRQMAEGRSGTGLNQADVEQNYGRALAALVHPERFPEAAPLFAAGAFESEPGEDPEDQDFTFGLDLILDGVEAAIARRTS</sequence>
<dbReference type="AlphaFoldDB" id="A0A1C4YDG2"/>
<evidence type="ECO:0000256" key="1">
    <source>
        <dbReference type="ARBA" id="ARBA00023015"/>
    </source>
</evidence>
<evidence type="ECO:0000313" key="7">
    <source>
        <dbReference type="Proteomes" id="UP000198224"/>
    </source>
</evidence>
<name>A0A1C4YDG2_9ACTN</name>
<feature type="domain" description="HTH tetR-type" evidence="5">
    <location>
        <begin position="33"/>
        <end position="93"/>
    </location>
</feature>
<organism evidence="6 7">
    <name type="scientific">Micromonospora chokoriensis</name>
    <dbReference type="NCBI Taxonomy" id="356851"/>
    <lineage>
        <taxon>Bacteria</taxon>
        <taxon>Bacillati</taxon>
        <taxon>Actinomycetota</taxon>
        <taxon>Actinomycetes</taxon>
        <taxon>Micromonosporales</taxon>
        <taxon>Micromonosporaceae</taxon>
        <taxon>Micromonospora</taxon>
    </lineage>
</organism>
<proteinExistence type="predicted"/>
<dbReference type="InterPro" id="IPR036271">
    <property type="entry name" value="Tet_transcr_reg_TetR-rel_C_sf"/>
</dbReference>
<dbReference type="PROSITE" id="PS50977">
    <property type="entry name" value="HTH_TETR_2"/>
    <property type="match status" value="1"/>
</dbReference>
<dbReference type="InterPro" id="IPR001647">
    <property type="entry name" value="HTH_TetR"/>
</dbReference>
<dbReference type="Pfam" id="PF02909">
    <property type="entry name" value="TetR_C_1"/>
    <property type="match status" value="1"/>
</dbReference>
<evidence type="ECO:0000256" key="2">
    <source>
        <dbReference type="ARBA" id="ARBA00023125"/>
    </source>
</evidence>
<dbReference type="GO" id="GO:0000976">
    <property type="term" value="F:transcription cis-regulatory region binding"/>
    <property type="evidence" value="ECO:0007669"/>
    <property type="project" value="TreeGrafter"/>
</dbReference>
<dbReference type="InterPro" id="IPR050109">
    <property type="entry name" value="HTH-type_TetR-like_transc_reg"/>
</dbReference>
<evidence type="ECO:0000256" key="4">
    <source>
        <dbReference type="PROSITE-ProRule" id="PRU00335"/>
    </source>
</evidence>
<dbReference type="EMBL" id="LT607409">
    <property type="protein sequence ID" value="SCF18812.1"/>
    <property type="molecule type" value="Genomic_DNA"/>
</dbReference>
<dbReference type="Gene3D" id="1.10.357.10">
    <property type="entry name" value="Tetracycline Repressor, domain 2"/>
    <property type="match status" value="1"/>
</dbReference>
<reference evidence="7" key="1">
    <citation type="submission" date="2016-06" db="EMBL/GenBank/DDBJ databases">
        <authorList>
            <person name="Varghese N."/>
            <person name="Submissions Spin"/>
        </authorList>
    </citation>
    <scope>NUCLEOTIDE SEQUENCE [LARGE SCALE GENOMIC DNA]</scope>
    <source>
        <strain evidence="7">DSM 45160</strain>
    </source>
</reference>
<dbReference type="InterPro" id="IPR009057">
    <property type="entry name" value="Homeodomain-like_sf"/>
</dbReference>
<feature type="DNA-binding region" description="H-T-H motif" evidence="4">
    <location>
        <begin position="56"/>
        <end position="75"/>
    </location>
</feature>
<dbReference type="SUPFAM" id="SSF48498">
    <property type="entry name" value="Tetracyclin repressor-like, C-terminal domain"/>
    <property type="match status" value="1"/>
</dbReference>
<dbReference type="SUPFAM" id="SSF46689">
    <property type="entry name" value="Homeodomain-like"/>
    <property type="match status" value="1"/>
</dbReference>
<dbReference type="PANTHER" id="PTHR30055">
    <property type="entry name" value="HTH-TYPE TRANSCRIPTIONAL REGULATOR RUTR"/>
    <property type="match status" value="1"/>
</dbReference>
<keyword evidence="1" id="KW-0805">Transcription regulation</keyword>
<gene>
    <name evidence="6" type="ORF">GA0070612_4601</name>
</gene>
<dbReference type="PANTHER" id="PTHR30055:SF151">
    <property type="entry name" value="TRANSCRIPTIONAL REGULATORY PROTEIN"/>
    <property type="match status" value="1"/>
</dbReference>
<dbReference type="GO" id="GO:0003700">
    <property type="term" value="F:DNA-binding transcription factor activity"/>
    <property type="evidence" value="ECO:0007669"/>
    <property type="project" value="TreeGrafter"/>
</dbReference>
<dbReference type="Pfam" id="PF00440">
    <property type="entry name" value="TetR_N"/>
    <property type="match status" value="1"/>
</dbReference>
<dbReference type="InterPro" id="IPR004111">
    <property type="entry name" value="Repressor_TetR_C"/>
</dbReference>
<dbReference type="Proteomes" id="UP000198224">
    <property type="component" value="Chromosome I"/>
</dbReference>
<keyword evidence="3" id="KW-0804">Transcription</keyword>
<keyword evidence="2 4" id="KW-0238">DNA-binding</keyword>
<accession>A0A1C4YDG2</accession>
<dbReference type="Gene3D" id="1.10.10.60">
    <property type="entry name" value="Homeodomain-like"/>
    <property type="match status" value="1"/>
</dbReference>
<dbReference type="GO" id="GO:0045892">
    <property type="term" value="P:negative regulation of DNA-templated transcription"/>
    <property type="evidence" value="ECO:0007669"/>
    <property type="project" value="InterPro"/>
</dbReference>
<protein>
    <submittedName>
        <fullName evidence="6">Transcriptional regulator, TetR family</fullName>
    </submittedName>
</protein>